<dbReference type="PROSITE" id="PS51257">
    <property type="entry name" value="PROKAR_LIPOPROTEIN"/>
    <property type="match status" value="1"/>
</dbReference>
<dbReference type="AlphaFoldDB" id="A0A5N8VLV0"/>
<evidence type="ECO:0000256" key="1">
    <source>
        <dbReference type="SAM" id="SignalP"/>
    </source>
</evidence>
<evidence type="ECO:0000313" key="3">
    <source>
        <dbReference type="Proteomes" id="UP000325849"/>
    </source>
</evidence>
<keyword evidence="1" id="KW-0732">Signal</keyword>
<keyword evidence="3" id="KW-1185">Reference proteome</keyword>
<dbReference type="Pfam" id="PF19741">
    <property type="entry name" value="DUF6230"/>
    <property type="match status" value="1"/>
</dbReference>
<dbReference type="Proteomes" id="UP000325849">
    <property type="component" value="Unassembled WGS sequence"/>
</dbReference>
<sequence length="219" mass="22649">MESQVRGGTRWKRFAVVMVPSVAATACIGVALAQGALAASFSVSGQSFKVSAESLNGQHFSQYGAIDSGYSLTGDKQAHPVAVSAFETATIKKMCQSVVTPIGLPGLDAVTLRLEAGDSSDEKKQVSAEKLYIDVEDLGANAVFHGIDIGVAAGSISKGPAVKSAEIAQKQANPYGFAQQADSAELTNVKQTAWATTAGTFTLPGLHMSLSTGTKAECY</sequence>
<proteinExistence type="predicted"/>
<organism evidence="2 3">
    <name type="scientific">Streptomyces adustus</name>
    <dbReference type="NCBI Taxonomy" id="1609272"/>
    <lineage>
        <taxon>Bacteria</taxon>
        <taxon>Bacillati</taxon>
        <taxon>Actinomycetota</taxon>
        <taxon>Actinomycetes</taxon>
        <taxon>Kitasatosporales</taxon>
        <taxon>Streptomycetaceae</taxon>
        <taxon>Streptomyces</taxon>
    </lineage>
</organism>
<comment type="caution">
    <text evidence="2">The sequence shown here is derived from an EMBL/GenBank/DDBJ whole genome shotgun (WGS) entry which is preliminary data.</text>
</comment>
<accession>A0A5N8VLV0</accession>
<dbReference type="OrthoDB" id="4238587at2"/>
<name>A0A5N8VLV0_9ACTN</name>
<dbReference type="InterPro" id="IPR046198">
    <property type="entry name" value="DUF6230"/>
</dbReference>
<feature type="signal peptide" evidence="1">
    <location>
        <begin position="1"/>
        <end position="38"/>
    </location>
</feature>
<dbReference type="EMBL" id="VJZD01000206">
    <property type="protein sequence ID" value="MPY36231.1"/>
    <property type="molecule type" value="Genomic_DNA"/>
</dbReference>
<evidence type="ECO:0000313" key="2">
    <source>
        <dbReference type="EMBL" id="MPY36231.1"/>
    </source>
</evidence>
<feature type="chain" id="PRO_5024864507" evidence="1">
    <location>
        <begin position="39"/>
        <end position="219"/>
    </location>
</feature>
<dbReference type="RefSeq" id="WP_152893900.1">
    <property type="nucleotide sequence ID" value="NZ_VJZD01000206.1"/>
</dbReference>
<protein>
    <submittedName>
        <fullName evidence="2">Cholesterol esterase</fullName>
    </submittedName>
</protein>
<gene>
    <name evidence="2" type="ORF">FNH09_34925</name>
</gene>
<reference evidence="2 3" key="1">
    <citation type="submission" date="2019-07" db="EMBL/GenBank/DDBJ databases">
        <title>New species of Amycolatopsis and Streptomyces.</title>
        <authorList>
            <person name="Duangmal K."/>
            <person name="Teo W.F.A."/>
            <person name="Lipun K."/>
        </authorList>
    </citation>
    <scope>NUCLEOTIDE SEQUENCE [LARGE SCALE GENOMIC DNA]</scope>
    <source>
        <strain evidence="2 3">NBRC 109810</strain>
    </source>
</reference>